<keyword evidence="9" id="KW-0238">DNA-binding</keyword>
<feature type="domain" description="UvrD-like helicase ATP-binding" evidence="16">
    <location>
        <begin position="18"/>
        <end position="317"/>
    </location>
</feature>
<evidence type="ECO:0000256" key="14">
    <source>
        <dbReference type="ARBA" id="ARBA00048988"/>
    </source>
</evidence>
<comment type="similarity">
    <text evidence="1">Belongs to the helicase family. UvrD subfamily.</text>
</comment>
<dbReference type="Gene3D" id="1.10.486.10">
    <property type="entry name" value="PCRA, domain 4"/>
    <property type="match status" value="1"/>
</dbReference>
<dbReference type="InterPro" id="IPR027417">
    <property type="entry name" value="P-loop_NTPase"/>
</dbReference>
<dbReference type="Gene3D" id="1.10.10.160">
    <property type="match status" value="1"/>
</dbReference>
<evidence type="ECO:0000256" key="5">
    <source>
        <dbReference type="ARBA" id="ARBA00022801"/>
    </source>
</evidence>
<dbReference type="InterPro" id="IPR000212">
    <property type="entry name" value="DNA_helicase_UvrD/REP"/>
</dbReference>
<dbReference type="GO" id="GO:0005524">
    <property type="term" value="F:ATP binding"/>
    <property type="evidence" value="ECO:0007669"/>
    <property type="project" value="UniProtKB-UniRule"/>
</dbReference>
<reference evidence="18 19" key="1">
    <citation type="journal article" date="2016" name="Environ. Microbiol.">
        <title>Genomic resolution of a cold subsurface aquifer community provides metabolic insights for novel microbes adapted to high CO concentrations.</title>
        <authorList>
            <person name="Probst A.J."/>
            <person name="Castelle C.J."/>
            <person name="Singh A."/>
            <person name="Brown C.T."/>
            <person name="Anantharaman K."/>
            <person name="Sharon I."/>
            <person name="Hug L.A."/>
            <person name="Burstein D."/>
            <person name="Emerson J.B."/>
            <person name="Thomas B.C."/>
            <person name="Banfield J.F."/>
        </authorList>
    </citation>
    <scope>NUCLEOTIDE SEQUENCE [LARGE SCALE GENOMIC DNA]</scope>
    <source>
        <strain evidence="18">CG1_02_42_45</strain>
    </source>
</reference>
<dbReference type="GO" id="GO:0003677">
    <property type="term" value="F:DNA binding"/>
    <property type="evidence" value="ECO:0007669"/>
    <property type="project" value="UniProtKB-KW"/>
</dbReference>
<evidence type="ECO:0000256" key="10">
    <source>
        <dbReference type="ARBA" id="ARBA00023204"/>
    </source>
</evidence>
<keyword evidence="7" id="KW-0269">Exonuclease</keyword>
<evidence type="ECO:0000256" key="1">
    <source>
        <dbReference type="ARBA" id="ARBA00009922"/>
    </source>
</evidence>
<accession>A0A1J4RUE9</accession>
<comment type="catalytic activity">
    <reaction evidence="14">
        <text>ATP + H2O = ADP + phosphate + H(+)</text>
        <dbReference type="Rhea" id="RHEA:13065"/>
        <dbReference type="ChEBI" id="CHEBI:15377"/>
        <dbReference type="ChEBI" id="CHEBI:15378"/>
        <dbReference type="ChEBI" id="CHEBI:30616"/>
        <dbReference type="ChEBI" id="CHEBI:43474"/>
        <dbReference type="ChEBI" id="CHEBI:456216"/>
        <dbReference type="EC" id="5.6.2.4"/>
    </reaction>
</comment>
<dbReference type="PROSITE" id="PS51217">
    <property type="entry name" value="UVRD_HELICASE_CTER"/>
    <property type="match status" value="1"/>
</dbReference>
<dbReference type="Proteomes" id="UP000182753">
    <property type="component" value="Unassembled WGS sequence"/>
</dbReference>
<dbReference type="Pfam" id="PF12705">
    <property type="entry name" value="PDDEXK_1"/>
    <property type="match status" value="1"/>
</dbReference>
<dbReference type="GO" id="GO:0043138">
    <property type="term" value="F:3'-5' DNA helicase activity"/>
    <property type="evidence" value="ECO:0007669"/>
    <property type="project" value="UniProtKB-EC"/>
</dbReference>
<organism evidence="18 19">
    <name type="scientific">Candidatus Berkelbacteria bacterium CG1_02_42_45</name>
    <dbReference type="NCBI Taxonomy" id="1805036"/>
    <lineage>
        <taxon>Bacteria</taxon>
        <taxon>Candidatus Berkelbacteria</taxon>
    </lineage>
</organism>
<dbReference type="Gene3D" id="3.40.50.300">
    <property type="entry name" value="P-loop containing nucleotide triphosphate hydrolases"/>
    <property type="match status" value="2"/>
</dbReference>
<dbReference type="EMBL" id="MNUJ01000033">
    <property type="protein sequence ID" value="OIN89597.1"/>
    <property type="molecule type" value="Genomic_DNA"/>
</dbReference>
<dbReference type="Pfam" id="PF13361">
    <property type="entry name" value="UvrD_C"/>
    <property type="match status" value="1"/>
</dbReference>
<evidence type="ECO:0000256" key="4">
    <source>
        <dbReference type="ARBA" id="ARBA00022763"/>
    </source>
</evidence>
<evidence type="ECO:0000313" key="19">
    <source>
        <dbReference type="Proteomes" id="UP000182753"/>
    </source>
</evidence>
<evidence type="ECO:0000259" key="17">
    <source>
        <dbReference type="PROSITE" id="PS51217"/>
    </source>
</evidence>
<dbReference type="InterPro" id="IPR011604">
    <property type="entry name" value="PDDEXK-like_dom_sf"/>
</dbReference>
<evidence type="ECO:0000256" key="6">
    <source>
        <dbReference type="ARBA" id="ARBA00022806"/>
    </source>
</evidence>
<evidence type="ECO:0000256" key="15">
    <source>
        <dbReference type="PROSITE-ProRule" id="PRU00560"/>
    </source>
</evidence>
<keyword evidence="2" id="KW-0540">Nuclease</keyword>
<name>A0A1J4RUE9_9BACT</name>
<keyword evidence="4" id="KW-0227">DNA damage</keyword>
<comment type="catalytic activity">
    <reaction evidence="12">
        <text>Couples ATP hydrolysis with the unwinding of duplex DNA by translocating in the 3'-5' direction.</text>
        <dbReference type="EC" id="5.6.2.4"/>
    </reaction>
</comment>
<proteinExistence type="inferred from homology"/>
<dbReference type="GO" id="GO:0000725">
    <property type="term" value="P:recombinational repair"/>
    <property type="evidence" value="ECO:0007669"/>
    <property type="project" value="TreeGrafter"/>
</dbReference>
<dbReference type="PANTHER" id="PTHR11070">
    <property type="entry name" value="UVRD / RECB / PCRA DNA HELICASE FAMILY MEMBER"/>
    <property type="match status" value="1"/>
</dbReference>
<keyword evidence="5 15" id="KW-0378">Hydrolase</keyword>
<evidence type="ECO:0000256" key="2">
    <source>
        <dbReference type="ARBA" id="ARBA00022722"/>
    </source>
</evidence>
<dbReference type="Pfam" id="PF00580">
    <property type="entry name" value="UvrD-helicase"/>
    <property type="match status" value="1"/>
</dbReference>
<evidence type="ECO:0000256" key="12">
    <source>
        <dbReference type="ARBA" id="ARBA00034617"/>
    </source>
</evidence>
<dbReference type="PROSITE" id="PS51198">
    <property type="entry name" value="UVRD_HELICASE_ATP_BIND"/>
    <property type="match status" value="1"/>
</dbReference>
<dbReference type="InterPro" id="IPR014016">
    <property type="entry name" value="UvrD-like_ATP-bd"/>
</dbReference>
<evidence type="ECO:0000256" key="9">
    <source>
        <dbReference type="ARBA" id="ARBA00023125"/>
    </source>
</evidence>
<feature type="binding site" evidence="15">
    <location>
        <begin position="39"/>
        <end position="46"/>
    </location>
    <ligand>
        <name>ATP</name>
        <dbReference type="ChEBI" id="CHEBI:30616"/>
    </ligand>
</feature>
<keyword evidence="3 15" id="KW-0547">Nucleotide-binding</keyword>
<evidence type="ECO:0000256" key="3">
    <source>
        <dbReference type="ARBA" id="ARBA00022741"/>
    </source>
</evidence>
<evidence type="ECO:0000256" key="13">
    <source>
        <dbReference type="ARBA" id="ARBA00034808"/>
    </source>
</evidence>
<dbReference type="Gene3D" id="3.90.320.10">
    <property type="match status" value="1"/>
</dbReference>
<dbReference type="SUPFAM" id="SSF52540">
    <property type="entry name" value="P-loop containing nucleoside triphosphate hydrolases"/>
    <property type="match status" value="1"/>
</dbReference>
<keyword evidence="11" id="KW-0413">Isomerase</keyword>
<evidence type="ECO:0000256" key="7">
    <source>
        <dbReference type="ARBA" id="ARBA00022839"/>
    </source>
</evidence>
<keyword evidence="8 15" id="KW-0067">ATP-binding</keyword>
<protein>
    <recommendedName>
        <fullName evidence="13">DNA 3'-5' helicase</fullName>
        <ecNumber evidence="13">5.6.2.4</ecNumber>
    </recommendedName>
</protein>
<feature type="domain" description="UvrD-like helicase C-terminal" evidence="17">
    <location>
        <begin position="318"/>
        <end position="600"/>
    </location>
</feature>
<dbReference type="EC" id="5.6.2.4" evidence="13"/>
<dbReference type="PANTHER" id="PTHR11070:SF2">
    <property type="entry name" value="ATP-DEPENDENT DNA HELICASE SRS2"/>
    <property type="match status" value="1"/>
</dbReference>
<evidence type="ECO:0000256" key="11">
    <source>
        <dbReference type="ARBA" id="ARBA00023235"/>
    </source>
</evidence>
<evidence type="ECO:0000259" key="16">
    <source>
        <dbReference type="PROSITE" id="PS51198"/>
    </source>
</evidence>
<comment type="caution">
    <text evidence="18">The sequence shown here is derived from an EMBL/GenBank/DDBJ whole genome shotgun (WGS) entry which is preliminary data.</text>
</comment>
<evidence type="ECO:0000256" key="8">
    <source>
        <dbReference type="ARBA" id="ARBA00022840"/>
    </source>
</evidence>
<dbReference type="InterPro" id="IPR038726">
    <property type="entry name" value="PDDEXK_AddAB-type"/>
</dbReference>
<dbReference type="GO" id="GO:0004527">
    <property type="term" value="F:exonuclease activity"/>
    <property type="evidence" value="ECO:0007669"/>
    <property type="project" value="UniProtKB-KW"/>
</dbReference>
<keyword evidence="10" id="KW-0234">DNA repair</keyword>
<dbReference type="AlphaFoldDB" id="A0A1J4RUE9"/>
<evidence type="ECO:0000313" key="18">
    <source>
        <dbReference type="EMBL" id="OIN89597.1"/>
    </source>
</evidence>
<sequence length="964" mass="110869">MNRNKLQLGFAEKKNILADLNDQQKSAVAHKTRPLLIIAGAGTGKTAVITRRIAYIIEQKWARPSEILALTFTEKAAAEMEQRVDELVPYGYTDMWISTFHAFGDRFLRDYAINLGLPANFKVLTATEQAIFLRQNLFAFDLNYYRPIADPLSHIQELLTHFSRLKDELIEPGEYLALVESLKLKAKSKEEKIEYEKTLELAKAYQRYQELMIQSGNLDFGDQIFLTYKLLKENKKVLKECREKFKYILVDEFQDTNFAQNELVKLIAGRTGNITVVGDDDQSIYRFRGAAISNILDFKKFYKNAKELVLNQNYRSSQEILNSSYKLIQHNNPDRLEVQNNINKKLIAKKHGPSPELLYCDSLSCEADKVVAKIGELKKEKKYKNNDFAILVRANSQAEPFIQSLNMAGIPSIFSGASGLYSQPEIKMLVAFLKCLAYTDDNLAFYQLATSEIYNVSHGVLSEIYTLARRSNRGVVGLIKKNVAKSDDLDKLQGIVTDIEKYQEKKNDSVGEVLYSYLSDKGYLKKLSKNPSIEDEIKIANIARFFDRIAQFNHSSNSRDVLSFLENLELILAVGDEVVTSDIDPDIDAVNILTVHAAKGLEWPVVFIVACVADRFPTRKRREQLPIPKDLIKERLSLGDWHLEEERRLFYVAATRARDYLFLTAAEDYGGKRVKKLSQFVLELLDEPNPEKLKHKLSPIEKIQRFKKLPTTGYRLPTKFSERILKLSRQQIDDYYSCPKKFYYAHIVKIPLLENQQLMYGTAIHAALDHYFARKIAGEKLSLEQLHADFKNAFKNVGFITRDQEELRFRQGLDSLARFFTEDQKDKAKPAKVEEVFEFLQGDVKVKGRFDLIYGIGESTEICDFKTSDVREQKDADRRIKESTQMMIYALAWEKKYGTIPKTTLYFIESGLKGEITFKKLDLDKTRTMISEVVDGIRKQNMKATPDIFQCKYCPYRDICPEAI</sequence>
<dbReference type="InterPro" id="IPR014017">
    <property type="entry name" value="DNA_helicase_UvrD-like_C"/>
</dbReference>
<dbReference type="CDD" id="cd17932">
    <property type="entry name" value="DEXQc_UvrD"/>
    <property type="match status" value="1"/>
</dbReference>
<dbReference type="InterPro" id="IPR013986">
    <property type="entry name" value="DExx_box_DNA_helicase_dom_sf"/>
</dbReference>
<keyword evidence="6 15" id="KW-0347">Helicase</keyword>
<gene>
    <name evidence="18" type="ORF">AUJ40_01625</name>
</gene>